<dbReference type="InterPro" id="IPR045864">
    <property type="entry name" value="aa-tRNA-synth_II/BPL/LPL"/>
</dbReference>
<gene>
    <name evidence="3" type="ORF">SAMN04490248_105117</name>
</gene>
<dbReference type="Gene3D" id="2.30.30.100">
    <property type="match status" value="1"/>
</dbReference>
<evidence type="ECO:0000313" key="3">
    <source>
        <dbReference type="EMBL" id="SEO44699.1"/>
    </source>
</evidence>
<reference evidence="3 4" key="1">
    <citation type="submission" date="2016-10" db="EMBL/GenBank/DDBJ databases">
        <authorList>
            <person name="de Groot N.N."/>
        </authorList>
    </citation>
    <scope>NUCLEOTIDE SEQUENCE [LARGE SCALE GENOMIC DNA]</scope>
    <source>
        <strain evidence="3 4">DSM 27842</strain>
    </source>
</reference>
<feature type="domain" description="DUF4444" evidence="1">
    <location>
        <begin position="197"/>
        <end position="241"/>
    </location>
</feature>
<evidence type="ECO:0000313" key="4">
    <source>
        <dbReference type="Proteomes" id="UP000198893"/>
    </source>
</evidence>
<keyword evidence="4" id="KW-1185">Reference proteome</keyword>
<accession>A0A1H8PRR2</accession>
<evidence type="ECO:0000259" key="1">
    <source>
        <dbReference type="Pfam" id="PF14563"/>
    </source>
</evidence>
<dbReference type="Pfam" id="PF16917">
    <property type="entry name" value="BPL_LplA_LipB_2"/>
    <property type="match status" value="1"/>
</dbReference>
<organism evidence="3 4">
    <name type="scientific">Salinihabitans flavidus</name>
    <dbReference type="NCBI Taxonomy" id="569882"/>
    <lineage>
        <taxon>Bacteria</taxon>
        <taxon>Pseudomonadati</taxon>
        <taxon>Pseudomonadota</taxon>
        <taxon>Alphaproteobacteria</taxon>
        <taxon>Rhodobacterales</taxon>
        <taxon>Roseobacteraceae</taxon>
        <taxon>Salinihabitans</taxon>
    </lineage>
</organism>
<dbReference type="Proteomes" id="UP000198893">
    <property type="component" value="Unassembled WGS sequence"/>
</dbReference>
<evidence type="ECO:0000259" key="2">
    <source>
        <dbReference type="Pfam" id="PF16917"/>
    </source>
</evidence>
<sequence length="243" mass="26209">MNLTPQFPPLIKGLAAGPANPLQIACTEAARGTDAGLLPWSITDDRLRAALVLAPEEPLARSAAGFLACAVGLQNALGVLVPPETAVHLEWSGSLRINGGHAGGLRLIGATTDPDTTPNWLVVSLELTLSLPDSDRMEPGQTPDWTSLAQEGCDDLDAVSLLEGWARHSLRWLHELDQPQGRANLYRQWRELVWHLGEETQVTIPGERLQGTFLGVDEDFGMLIKPAEGNARLIPLSALVEKD</sequence>
<dbReference type="EMBL" id="FODS01000005">
    <property type="protein sequence ID" value="SEO44699.1"/>
    <property type="molecule type" value="Genomic_DNA"/>
</dbReference>
<dbReference type="GO" id="GO:0016874">
    <property type="term" value="F:ligase activity"/>
    <property type="evidence" value="ECO:0007669"/>
    <property type="project" value="UniProtKB-KW"/>
</dbReference>
<name>A0A1H8PRR2_9RHOB</name>
<feature type="domain" description="BPL/LPL catalytic" evidence="2">
    <location>
        <begin position="7"/>
        <end position="190"/>
    </location>
</feature>
<protein>
    <submittedName>
        <fullName evidence="3">Biotin-(Acetyl-CoA carboxylase) ligase</fullName>
    </submittedName>
</protein>
<dbReference type="Gene3D" id="3.30.930.10">
    <property type="entry name" value="Bira Bifunctional Protein, Domain 2"/>
    <property type="match status" value="1"/>
</dbReference>
<dbReference type="AlphaFoldDB" id="A0A1H8PRR2"/>
<dbReference type="RefSeq" id="WP_093116615.1">
    <property type="nucleotide sequence ID" value="NZ_FODS01000005.1"/>
</dbReference>
<dbReference type="STRING" id="569882.SAMN04490248_105117"/>
<keyword evidence="3" id="KW-0436">Ligase</keyword>
<dbReference type="Pfam" id="PF14563">
    <property type="entry name" value="DUF4444"/>
    <property type="match status" value="1"/>
</dbReference>
<dbReference type="OrthoDB" id="7657788at2"/>
<dbReference type="InterPro" id="IPR028044">
    <property type="entry name" value="DUF4444"/>
</dbReference>
<proteinExistence type="predicted"/>
<dbReference type="InterPro" id="IPR004143">
    <property type="entry name" value="BPL_LPL_catalytic"/>
</dbReference>